<feature type="transmembrane region" description="Helical" evidence="1">
    <location>
        <begin position="241"/>
        <end position="264"/>
    </location>
</feature>
<evidence type="ECO:0000313" key="2">
    <source>
        <dbReference type="EMBL" id="KXI14172.1"/>
    </source>
</evidence>
<reference evidence="2 3" key="1">
    <citation type="submission" date="2016-02" db="EMBL/GenBank/DDBJ databases">
        <authorList>
            <person name="Wen L."/>
            <person name="He K."/>
            <person name="Yang H."/>
        </authorList>
    </citation>
    <scope>NUCLEOTIDE SEQUENCE [LARGE SCALE GENOMIC DNA]</scope>
    <source>
        <strain evidence="2 3">MJR8628A</strain>
    </source>
</reference>
<dbReference type="EMBL" id="LSQZ01000013">
    <property type="protein sequence ID" value="KXI14172.1"/>
    <property type="molecule type" value="Genomic_DNA"/>
</dbReference>
<gene>
    <name evidence="2" type="ORF">HMPREF3195_00341</name>
</gene>
<evidence type="ECO:0000256" key="1">
    <source>
        <dbReference type="SAM" id="Phobius"/>
    </source>
</evidence>
<evidence type="ECO:0000313" key="3">
    <source>
        <dbReference type="Proteomes" id="UP000070326"/>
    </source>
</evidence>
<dbReference type="AlphaFoldDB" id="A0A135YXN6"/>
<dbReference type="eggNOG" id="COG4194">
    <property type="taxonomic scope" value="Bacteria"/>
</dbReference>
<feature type="transmembrane region" description="Helical" evidence="1">
    <location>
        <begin position="6"/>
        <end position="22"/>
    </location>
</feature>
<proteinExistence type="predicted"/>
<feature type="transmembrane region" description="Helical" evidence="1">
    <location>
        <begin position="65"/>
        <end position="83"/>
    </location>
</feature>
<dbReference type="Proteomes" id="UP000070326">
    <property type="component" value="Unassembled WGS sequence"/>
</dbReference>
<keyword evidence="1" id="KW-0472">Membrane</keyword>
<feature type="transmembrane region" description="Helical" evidence="1">
    <location>
        <begin position="276"/>
        <end position="297"/>
    </location>
</feature>
<dbReference type="PATRIC" id="fig|1261.5.peg.346"/>
<feature type="transmembrane region" description="Helical" evidence="1">
    <location>
        <begin position="151"/>
        <end position="172"/>
    </location>
</feature>
<keyword evidence="1" id="KW-1133">Transmembrane helix</keyword>
<organism evidence="2 3">
    <name type="scientific">Peptostreptococcus anaerobius</name>
    <dbReference type="NCBI Taxonomy" id="1261"/>
    <lineage>
        <taxon>Bacteria</taxon>
        <taxon>Bacillati</taxon>
        <taxon>Bacillota</taxon>
        <taxon>Clostridia</taxon>
        <taxon>Peptostreptococcales</taxon>
        <taxon>Peptostreptococcaceae</taxon>
        <taxon>Peptostreptococcus</taxon>
    </lineage>
</organism>
<feature type="transmembrane region" description="Helical" evidence="1">
    <location>
        <begin position="192"/>
        <end position="213"/>
    </location>
</feature>
<accession>A0A135YXN6</accession>
<feature type="transmembrane region" description="Helical" evidence="1">
    <location>
        <begin position="355"/>
        <end position="375"/>
    </location>
</feature>
<name>A0A135YXN6_9FIRM</name>
<keyword evidence="1" id="KW-0812">Transmembrane</keyword>
<comment type="caution">
    <text evidence="2">The sequence shown here is derived from an EMBL/GenBank/DDBJ whole genome shotgun (WGS) entry which is preliminary data.</text>
</comment>
<protein>
    <submittedName>
        <fullName evidence="2">Uncharacterized protein</fullName>
    </submittedName>
</protein>
<dbReference type="STRING" id="1261.HMPREF3195_00341"/>
<feature type="transmembrane region" description="Helical" evidence="1">
    <location>
        <begin position="89"/>
        <end position="111"/>
    </location>
</feature>
<sequence length="486" mass="56033">MDMEIALTIIFAICNLIVYFAIKHSLKGVFDYRNGMILGMHVPKESIEDQDLVSLVDKYKKRFRVLNKIVLFGVVFTIFLIWYDTEIFIRVFMVWIMVICAYSQFFSTSAMRSMYSLKENKGWINSDTKNLVKVDTRVSAMGHRMYINPNIHLAFILIFSYIVLDIFMESFIYRSVFKDMTHASSLTGANDIRMTLVLIFGLGLFIAVTYYILHKWHAKKANIVYCDNTDINYRANMVDKWYWSFAMLIGGVLNLVAHVYMLVAISMKGWIYNSDIIIYIGILTMTSIVTIYVVKLVDTKRDDILRLAKDIEYVDDDYYWRKGYYYNPDSKKLMVQDRFSSTNLTFNMAKKSAKVINIGLGLILVGSMVLVFSLTSGSNNIELVMNGDRVSVSSSFYKTSFDLSDIEEMSLVDDLKDTSVIRTNGVSIGDIDIGHYLGKKEGKLMLYINSSKRPLLKIKLKDRFVYISSDDDLDVKKIYDNISSKK</sequence>